<dbReference type="GO" id="GO:0000287">
    <property type="term" value="F:magnesium ion binding"/>
    <property type="evidence" value="ECO:0007669"/>
    <property type="project" value="InterPro"/>
</dbReference>
<evidence type="ECO:0000256" key="1">
    <source>
        <dbReference type="ARBA" id="ARBA00010990"/>
    </source>
</evidence>
<organism evidence="5 6">
    <name type="scientific">Anthropogastromicrobium aceti</name>
    <dbReference type="NCBI Taxonomy" id="2981768"/>
    <lineage>
        <taxon>Bacteria</taxon>
        <taxon>Bacillati</taxon>
        <taxon>Bacillota</taxon>
        <taxon>Clostridia</taxon>
        <taxon>Lachnospirales</taxon>
        <taxon>Lachnospiraceae</taxon>
        <taxon>Anthropogastromicrobium</taxon>
    </lineage>
</organism>
<dbReference type="Gene3D" id="3.90.470.20">
    <property type="entry name" value="4'-phosphopantetheinyl transferase domain"/>
    <property type="match status" value="2"/>
</dbReference>
<comment type="caution">
    <text evidence="5">The sequence shown here is derived from an EMBL/GenBank/DDBJ whole genome shotgun (WGS) entry which is preliminary data.</text>
</comment>
<proteinExistence type="inferred from homology"/>
<keyword evidence="2 5" id="KW-0808">Transferase</keyword>
<dbReference type="PANTHER" id="PTHR12215">
    <property type="entry name" value="PHOSPHOPANTETHEINE TRANSFERASE"/>
    <property type="match status" value="1"/>
</dbReference>
<evidence type="ECO:0000259" key="4">
    <source>
        <dbReference type="Pfam" id="PF22624"/>
    </source>
</evidence>
<evidence type="ECO:0000313" key="5">
    <source>
        <dbReference type="EMBL" id="MCC2222601.1"/>
    </source>
</evidence>
<dbReference type="EMBL" id="JAJEQN010000041">
    <property type="protein sequence ID" value="MCC2222601.1"/>
    <property type="molecule type" value="Genomic_DNA"/>
</dbReference>
<dbReference type="RefSeq" id="WP_308732256.1">
    <property type="nucleotide sequence ID" value="NZ_JAJEQN010000041.1"/>
</dbReference>
<dbReference type="Pfam" id="PF01648">
    <property type="entry name" value="ACPS"/>
    <property type="match status" value="1"/>
</dbReference>
<dbReference type="AlphaFoldDB" id="A0AAE3E6A8"/>
<dbReference type="InterPro" id="IPR037143">
    <property type="entry name" value="4-PPantetheinyl_Trfase_dom_sf"/>
</dbReference>
<protein>
    <submittedName>
        <fullName evidence="5">4'-phosphopantetheinyl transferase superfamily protein</fullName>
    </submittedName>
</protein>
<evidence type="ECO:0000313" key="6">
    <source>
        <dbReference type="Proteomes" id="UP001198200"/>
    </source>
</evidence>
<dbReference type="GO" id="GO:0019878">
    <property type="term" value="P:lysine biosynthetic process via aminoadipic acid"/>
    <property type="evidence" value="ECO:0007669"/>
    <property type="project" value="TreeGrafter"/>
</dbReference>
<comment type="similarity">
    <text evidence="1">Belongs to the P-Pant transferase superfamily. Gsp/Sfp/HetI/AcpT family.</text>
</comment>
<name>A0AAE3E6A8_9FIRM</name>
<dbReference type="InterPro" id="IPR055066">
    <property type="entry name" value="AASDHPPT_N"/>
</dbReference>
<dbReference type="GO" id="GO:0005829">
    <property type="term" value="C:cytosol"/>
    <property type="evidence" value="ECO:0007669"/>
    <property type="project" value="TreeGrafter"/>
</dbReference>
<dbReference type="SUPFAM" id="SSF56214">
    <property type="entry name" value="4'-phosphopantetheinyl transferase"/>
    <property type="match status" value="2"/>
</dbReference>
<dbReference type="GO" id="GO:0008897">
    <property type="term" value="F:holo-[acyl-carrier-protein] synthase activity"/>
    <property type="evidence" value="ECO:0007669"/>
    <property type="project" value="InterPro"/>
</dbReference>
<dbReference type="PANTHER" id="PTHR12215:SF10">
    <property type="entry name" value="L-AMINOADIPATE-SEMIALDEHYDE DEHYDROGENASE-PHOSPHOPANTETHEINYL TRANSFERASE"/>
    <property type="match status" value="1"/>
</dbReference>
<reference evidence="5 6" key="1">
    <citation type="submission" date="2021-10" db="EMBL/GenBank/DDBJ databases">
        <title>Anaerobic single-cell dispensing facilitates the cultivation of human gut bacteria.</title>
        <authorList>
            <person name="Afrizal A."/>
        </authorList>
    </citation>
    <scope>NUCLEOTIDE SEQUENCE [LARGE SCALE GENOMIC DNA]</scope>
    <source>
        <strain evidence="5 6">CLA-AA-H224</strain>
    </source>
</reference>
<dbReference type="InterPro" id="IPR008278">
    <property type="entry name" value="4-PPantetheinyl_Trfase_dom"/>
</dbReference>
<accession>A0AAE3E6A8</accession>
<evidence type="ECO:0000259" key="3">
    <source>
        <dbReference type="Pfam" id="PF01648"/>
    </source>
</evidence>
<dbReference type="Pfam" id="PF22624">
    <property type="entry name" value="AASDHPPT_N"/>
    <property type="match status" value="1"/>
</dbReference>
<dbReference type="InterPro" id="IPR050559">
    <property type="entry name" value="P-Pant_transferase_sf"/>
</dbReference>
<evidence type="ECO:0000256" key="2">
    <source>
        <dbReference type="ARBA" id="ARBA00022679"/>
    </source>
</evidence>
<dbReference type="Proteomes" id="UP001198200">
    <property type="component" value="Unassembled WGS sequence"/>
</dbReference>
<feature type="domain" description="4'-phosphopantetheinyl transferase" evidence="3">
    <location>
        <begin position="97"/>
        <end position="164"/>
    </location>
</feature>
<gene>
    <name evidence="5" type="ORF">LKD48_13350</name>
</gene>
<feature type="domain" description="4'-phosphopantetheinyl transferase N-terminal" evidence="4">
    <location>
        <begin position="18"/>
        <end position="93"/>
    </location>
</feature>
<keyword evidence="6" id="KW-1185">Reference proteome</keyword>
<sequence length="200" mass="22828">MAVQIYYQLIRDIVIDEQLLSMLQPQRRKQLFSFRLESDQKRCAAAGLLLWKHIYNKHPERFTVSYNASGKPSVANAPFFNLSHSNDFVMLAVSDTPVGCDIEKLHKAVLSHHVFHPNELNALSNLPSGDIQNHEFLRLWTAKEAFLKAIGTGIDAKASSYDFSKSNTISLYDGSFWKLEHHTVCDFPDYLSCVCYKCLQ</sequence>